<organism evidence="1 2">
    <name type="scientific">Geitlerinema calcuttense NRMC-F 0142</name>
    <dbReference type="NCBI Taxonomy" id="2922238"/>
    <lineage>
        <taxon>Bacteria</taxon>
        <taxon>Bacillati</taxon>
        <taxon>Cyanobacteriota</taxon>
        <taxon>Cyanophyceae</taxon>
        <taxon>Geitlerinematales</taxon>
        <taxon>Geitlerinemataceae</taxon>
        <taxon>Geitlerinema</taxon>
    </lineage>
</organism>
<dbReference type="RefSeq" id="WP_284474322.1">
    <property type="nucleotide sequence ID" value="NZ_JASVEJ010000018.1"/>
</dbReference>
<reference evidence="1 2" key="1">
    <citation type="submission" date="2023-06" db="EMBL/GenBank/DDBJ databases">
        <title>Whole genome sequence of Oscillatoria calcuttensis NRMC-F 0142.</title>
        <authorList>
            <person name="Shakena Fathima T."/>
            <person name="Muralitharan G."/>
            <person name="Thajuddin N."/>
        </authorList>
    </citation>
    <scope>NUCLEOTIDE SEQUENCE [LARGE SCALE GENOMIC DNA]</scope>
    <source>
        <strain evidence="1 2">NRMC-F 0142</strain>
    </source>
</reference>
<evidence type="ECO:0000313" key="2">
    <source>
        <dbReference type="Proteomes" id="UP001230986"/>
    </source>
</evidence>
<name>A0ABT7M0A8_9CYAN</name>
<comment type="caution">
    <text evidence="1">The sequence shown here is derived from an EMBL/GenBank/DDBJ whole genome shotgun (WGS) entry which is preliminary data.</text>
</comment>
<dbReference type="EMBL" id="JASVEJ010000018">
    <property type="protein sequence ID" value="MDL5056780.1"/>
    <property type="molecule type" value="Genomic_DNA"/>
</dbReference>
<evidence type="ECO:0000313" key="1">
    <source>
        <dbReference type="EMBL" id="MDL5056780.1"/>
    </source>
</evidence>
<gene>
    <name evidence="1" type="ORF">QQ055_04775</name>
</gene>
<dbReference type="Gene3D" id="3.30.450.20">
    <property type="entry name" value="PAS domain"/>
    <property type="match status" value="1"/>
</dbReference>
<keyword evidence="2" id="KW-1185">Reference proteome</keyword>
<dbReference type="Proteomes" id="UP001230986">
    <property type="component" value="Unassembled WGS sequence"/>
</dbReference>
<proteinExistence type="predicted"/>
<accession>A0ABT7M0A8</accession>
<protein>
    <submittedName>
        <fullName evidence="1">Uncharacterized protein</fullName>
    </submittedName>
</protein>
<sequence length="156" mass="18071">MPGFIVEIALQSKKQFLLNLPILILASLVQDLRYRLICDFDDLDIFTIEYEALSIIIFDDELRCVYIDKKLMKQVTVEMPIGEPLHQIMSNLSEPLECLVESAIATRKSIQNYAISIQNNQYLKIQERWLASFYPLFLGKAEVNQIIGVLISFREK</sequence>